<organism evidence="2 3">
    <name type="scientific">Mycobacteroides salmoniphilum</name>
    <dbReference type="NCBI Taxonomy" id="404941"/>
    <lineage>
        <taxon>Bacteria</taxon>
        <taxon>Bacillati</taxon>
        <taxon>Actinomycetota</taxon>
        <taxon>Actinomycetes</taxon>
        <taxon>Mycobacteriales</taxon>
        <taxon>Mycobacteriaceae</taxon>
        <taxon>Mycobacteroides</taxon>
    </lineage>
</organism>
<comment type="caution">
    <text evidence="2">The sequence shown here is derived from an EMBL/GenBank/DDBJ whole genome shotgun (WGS) entry which is preliminary data.</text>
</comment>
<keyword evidence="1" id="KW-0812">Transmembrane</keyword>
<dbReference type="AlphaFoldDB" id="A0A4R8RX07"/>
<protein>
    <submittedName>
        <fullName evidence="2">Uncharacterized protein</fullName>
    </submittedName>
</protein>
<dbReference type="Proteomes" id="UP000295117">
    <property type="component" value="Unassembled WGS sequence"/>
</dbReference>
<gene>
    <name evidence="2" type="ORF">DE4585_02836</name>
</gene>
<sequence length="121" mass="12714" precursor="true">MRPYDYPLRVTVLVLVAGVLCFVGVNPGSVMAEAGSVSTVHALDEDGANASPAHEPQVDAFAQVVQIAKMCRGIPAGAMLLVLAFVVVFLLFTATRGSPVSQRIIARGGRMVLLSSCVNRC</sequence>
<keyword evidence="1" id="KW-1133">Transmembrane helix</keyword>
<feature type="transmembrane region" description="Helical" evidence="1">
    <location>
        <begin position="74"/>
        <end position="94"/>
    </location>
</feature>
<evidence type="ECO:0000313" key="2">
    <source>
        <dbReference type="EMBL" id="TDZ79101.1"/>
    </source>
</evidence>
<evidence type="ECO:0000256" key="1">
    <source>
        <dbReference type="SAM" id="Phobius"/>
    </source>
</evidence>
<dbReference type="EMBL" id="PECH01000008">
    <property type="protein sequence ID" value="TDZ79101.1"/>
    <property type="molecule type" value="Genomic_DNA"/>
</dbReference>
<accession>A0A4R8RX07</accession>
<reference evidence="2 3" key="1">
    <citation type="journal article" date="2019" name="Sci. Rep.">
        <title>Extended insight into the Mycobacterium chelonae-abscessus complex through whole genome sequencing of Mycobacterium salmoniphilum outbreak and Mycobacterium salmoniphilum-like strains.</title>
        <authorList>
            <person name="Behra P.R.K."/>
            <person name="Das S."/>
            <person name="Pettersson B.M.F."/>
            <person name="Shirreff L."/>
            <person name="DuCote T."/>
            <person name="Jacobsson K.G."/>
            <person name="Ennis D.G."/>
            <person name="Kirsebom L.A."/>
        </authorList>
    </citation>
    <scope>NUCLEOTIDE SEQUENCE [LARGE SCALE GENOMIC DNA]</scope>
    <source>
        <strain evidence="2 3">DE 4585</strain>
    </source>
</reference>
<keyword evidence="1" id="KW-0472">Membrane</keyword>
<name>A0A4R8RX07_9MYCO</name>
<proteinExistence type="predicted"/>
<evidence type="ECO:0000313" key="3">
    <source>
        <dbReference type="Proteomes" id="UP000295117"/>
    </source>
</evidence>